<evidence type="ECO:0000313" key="3">
    <source>
        <dbReference type="EMBL" id="ETO18219.1"/>
    </source>
</evidence>
<evidence type="ECO:0000313" key="4">
    <source>
        <dbReference type="Proteomes" id="UP000023152"/>
    </source>
</evidence>
<dbReference type="AlphaFoldDB" id="X6MWJ8"/>
<feature type="compositionally biased region" description="Basic and acidic residues" evidence="2">
    <location>
        <begin position="210"/>
        <end position="219"/>
    </location>
</feature>
<dbReference type="SUPFAM" id="SSF48403">
    <property type="entry name" value="Ankyrin repeat"/>
    <property type="match status" value="1"/>
</dbReference>
<feature type="region of interest" description="Disordered" evidence="2">
    <location>
        <begin position="210"/>
        <end position="229"/>
    </location>
</feature>
<feature type="compositionally biased region" description="Low complexity" evidence="2">
    <location>
        <begin position="278"/>
        <end position="296"/>
    </location>
</feature>
<dbReference type="EMBL" id="ASPP01015312">
    <property type="protein sequence ID" value="ETO18219.1"/>
    <property type="molecule type" value="Genomic_DNA"/>
</dbReference>
<feature type="non-terminal residue" evidence="3">
    <location>
        <position position="1"/>
    </location>
</feature>
<gene>
    <name evidence="3" type="ORF">RFI_19060</name>
</gene>
<dbReference type="InterPro" id="IPR002110">
    <property type="entry name" value="Ankyrin_rpt"/>
</dbReference>
<name>X6MWJ8_RETFI</name>
<evidence type="ECO:0000256" key="2">
    <source>
        <dbReference type="SAM" id="MobiDB-lite"/>
    </source>
</evidence>
<reference evidence="3 4" key="1">
    <citation type="journal article" date="2013" name="Curr. Biol.">
        <title>The Genome of the Foraminiferan Reticulomyxa filosa.</title>
        <authorList>
            <person name="Glockner G."/>
            <person name="Hulsmann N."/>
            <person name="Schleicher M."/>
            <person name="Noegel A.A."/>
            <person name="Eichinger L."/>
            <person name="Gallinger C."/>
            <person name="Pawlowski J."/>
            <person name="Sierra R."/>
            <person name="Euteneuer U."/>
            <person name="Pillet L."/>
            <person name="Moustafa A."/>
            <person name="Platzer M."/>
            <person name="Groth M."/>
            <person name="Szafranski K."/>
            <person name="Schliwa M."/>
        </authorList>
    </citation>
    <scope>NUCLEOTIDE SEQUENCE [LARGE SCALE GENOMIC DNA]</scope>
</reference>
<dbReference type="PROSITE" id="PS50088">
    <property type="entry name" value="ANK_REPEAT"/>
    <property type="match status" value="1"/>
</dbReference>
<feature type="compositionally biased region" description="Polar residues" evidence="2">
    <location>
        <begin position="297"/>
        <end position="308"/>
    </location>
</feature>
<keyword evidence="1" id="KW-0040">ANK repeat</keyword>
<keyword evidence="4" id="KW-1185">Reference proteome</keyword>
<dbReference type="Proteomes" id="UP000023152">
    <property type="component" value="Unassembled WGS sequence"/>
</dbReference>
<sequence>ENVVRSNESCIYNSFHVNDRGDNALIYLLKQLPESENKTDNLNIDAAPLLQMLFGKEHLSVNSCNVHFESPLHVAIRNLDVFNVKQLLSNGALISILSHYNKFPLDELEYHLNALEACRVNRKDEWEKPETQLGFWRCFQILGMCIHHVLQPERWAVYSLLMDELGIISVVNIIMDHLELTRNRFQPFKDLFVDNYINIQLAGTFDPETYSRNRSDRSKNRWVLQKDNPSPQTAKYFDLLDEWQETKDDKRRDDDSFYPRFLSRKEVREIWGFDEKNLNTSSHNNSSPSNATPSKALGTNSSLIENSPLSKTTNKNYNWSTIYSLTRDLLSSTISESIFKDTCAF</sequence>
<protein>
    <submittedName>
        <fullName evidence="3">Uncharacterized protein</fullName>
    </submittedName>
</protein>
<feature type="region of interest" description="Disordered" evidence="2">
    <location>
        <begin position="278"/>
        <end position="308"/>
    </location>
</feature>
<dbReference type="Gene3D" id="1.25.40.20">
    <property type="entry name" value="Ankyrin repeat-containing domain"/>
    <property type="match status" value="1"/>
</dbReference>
<proteinExistence type="predicted"/>
<evidence type="ECO:0000256" key="1">
    <source>
        <dbReference type="PROSITE-ProRule" id="PRU00023"/>
    </source>
</evidence>
<organism evidence="3 4">
    <name type="scientific">Reticulomyxa filosa</name>
    <dbReference type="NCBI Taxonomy" id="46433"/>
    <lineage>
        <taxon>Eukaryota</taxon>
        <taxon>Sar</taxon>
        <taxon>Rhizaria</taxon>
        <taxon>Retaria</taxon>
        <taxon>Foraminifera</taxon>
        <taxon>Monothalamids</taxon>
        <taxon>Reticulomyxidae</taxon>
        <taxon>Reticulomyxa</taxon>
    </lineage>
</organism>
<dbReference type="InterPro" id="IPR036770">
    <property type="entry name" value="Ankyrin_rpt-contain_sf"/>
</dbReference>
<feature type="repeat" description="ANK" evidence="1">
    <location>
        <begin position="67"/>
        <end position="99"/>
    </location>
</feature>
<comment type="caution">
    <text evidence="3">The sequence shown here is derived from an EMBL/GenBank/DDBJ whole genome shotgun (WGS) entry which is preliminary data.</text>
</comment>
<accession>X6MWJ8</accession>